<keyword evidence="9" id="KW-0414">Isoprene biosynthesis</keyword>
<evidence type="ECO:0000256" key="4">
    <source>
        <dbReference type="ARBA" id="ARBA00022679"/>
    </source>
</evidence>
<evidence type="ECO:0000259" key="10">
    <source>
        <dbReference type="Pfam" id="PF00288"/>
    </source>
</evidence>
<dbReference type="InterPro" id="IPR013750">
    <property type="entry name" value="GHMP_kinase_C_dom"/>
</dbReference>
<dbReference type="GO" id="GO:0050515">
    <property type="term" value="F:4-(cytidine 5'-diphospho)-2-C-methyl-D-erythritol kinase activity"/>
    <property type="evidence" value="ECO:0007669"/>
    <property type="project" value="UniProtKB-UniRule"/>
</dbReference>
<proteinExistence type="inferred from homology"/>
<dbReference type="GO" id="GO:0019288">
    <property type="term" value="P:isopentenyl diphosphate biosynthetic process, methylerythritol 4-phosphate pathway"/>
    <property type="evidence" value="ECO:0007669"/>
    <property type="project" value="UniProtKB-UniRule"/>
</dbReference>
<dbReference type="InterPro" id="IPR020568">
    <property type="entry name" value="Ribosomal_Su5_D2-typ_SF"/>
</dbReference>
<sequence>MLAENTVLTGRRAITRSYAKINLTLDVLSKRENGYHDIKMIMQTVSLFDLILVDKTHRGISISTNLPYLPCNEKNIAYKAADAFFKATGIRGGAKIVIHKNIPVAAGLAGGSGNCAAVLTAINMLHGNPLSNDELMHIGASLGADVPYCFDGSTQLAEGIGEILKPLSPMPNAYILLVKPPINVSTALIYEQIDNTPIEIRPDTDGMIDSLNNNDLYGVADRLCNVMENVTAKMYPIVGGIKTKMIMNGAVNAVMSGSGPTVFGIFDDFEKAKKSADSFAYQFKDVFLTQVLN</sequence>
<evidence type="ECO:0000256" key="9">
    <source>
        <dbReference type="HAMAP-Rule" id="MF_00061"/>
    </source>
</evidence>
<keyword evidence="7 9" id="KW-0067">ATP-binding</keyword>
<evidence type="ECO:0000259" key="11">
    <source>
        <dbReference type="Pfam" id="PF08544"/>
    </source>
</evidence>
<dbReference type="HAMAP" id="MF_00061">
    <property type="entry name" value="IspE"/>
    <property type="match status" value="1"/>
</dbReference>
<keyword evidence="6 9" id="KW-0418">Kinase</keyword>
<dbReference type="InterPro" id="IPR036554">
    <property type="entry name" value="GHMP_kinase_C_sf"/>
</dbReference>
<name>A0AAE3DZJ8_9FIRM</name>
<evidence type="ECO:0000256" key="7">
    <source>
        <dbReference type="ARBA" id="ARBA00022840"/>
    </source>
</evidence>
<evidence type="ECO:0000256" key="2">
    <source>
        <dbReference type="ARBA" id="ARBA00012052"/>
    </source>
</evidence>
<dbReference type="PIRSF" id="PIRSF010376">
    <property type="entry name" value="IspE"/>
    <property type="match status" value="1"/>
</dbReference>
<keyword evidence="5 9" id="KW-0547">Nucleotide-binding</keyword>
<evidence type="ECO:0000256" key="8">
    <source>
        <dbReference type="ARBA" id="ARBA00032554"/>
    </source>
</evidence>
<dbReference type="RefSeq" id="WP_308456400.1">
    <property type="nucleotide sequence ID" value="NZ_JAJEQM010000008.1"/>
</dbReference>
<dbReference type="SUPFAM" id="SSF55060">
    <property type="entry name" value="GHMP Kinase, C-terminal domain"/>
    <property type="match status" value="1"/>
</dbReference>
<comment type="catalytic activity">
    <reaction evidence="9">
        <text>4-CDP-2-C-methyl-D-erythritol + ATP = 4-CDP-2-C-methyl-D-erythritol 2-phosphate + ADP + H(+)</text>
        <dbReference type="Rhea" id="RHEA:18437"/>
        <dbReference type="ChEBI" id="CHEBI:15378"/>
        <dbReference type="ChEBI" id="CHEBI:30616"/>
        <dbReference type="ChEBI" id="CHEBI:57823"/>
        <dbReference type="ChEBI" id="CHEBI:57919"/>
        <dbReference type="ChEBI" id="CHEBI:456216"/>
        <dbReference type="EC" id="2.7.1.148"/>
    </reaction>
</comment>
<dbReference type="AlphaFoldDB" id="A0AAE3DZJ8"/>
<keyword evidence="13" id="KW-1185">Reference proteome</keyword>
<comment type="caution">
    <text evidence="12">The sequence shown here is derived from an EMBL/GenBank/DDBJ whole genome shotgun (WGS) entry which is preliminary data.</text>
</comment>
<dbReference type="InterPro" id="IPR006204">
    <property type="entry name" value="GHMP_kinase_N_dom"/>
</dbReference>
<gene>
    <name evidence="9 12" type="primary">ispE</name>
    <name evidence="12" type="ORF">LKE05_07340</name>
</gene>
<evidence type="ECO:0000313" key="13">
    <source>
        <dbReference type="Proteomes" id="UP001198242"/>
    </source>
</evidence>
<comment type="pathway">
    <text evidence="9">Isoprenoid biosynthesis; isopentenyl diphosphate biosynthesis via DXP pathway; isopentenyl diphosphate from 1-deoxy-D-xylulose 5-phosphate: step 3/6.</text>
</comment>
<dbReference type="EC" id="2.7.1.148" evidence="2 9"/>
<evidence type="ECO:0000256" key="5">
    <source>
        <dbReference type="ARBA" id="ARBA00022741"/>
    </source>
</evidence>
<dbReference type="Pfam" id="PF08544">
    <property type="entry name" value="GHMP_kinases_C"/>
    <property type="match status" value="1"/>
</dbReference>
<reference evidence="12 13" key="1">
    <citation type="submission" date="2021-10" db="EMBL/GenBank/DDBJ databases">
        <title>Anaerobic single-cell dispensing facilitates the cultivation of human gut bacteria.</title>
        <authorList>
            <person name="Afrizal A."/>
        </authorList>
    </citation>
    <scope>NUCLEOTIDE SEQUENCE [LARGE SCALE GENOMIC DNA]</scope>
    <source>
        <strain evidence="12 13">CLA-AA-H232</strain>
    </source>
</reference>
<feature type="domain" description="GHMP kinase C-terminal" evidence="11">
    <location>
        <begin position="207"/>
        <end position="283"/>
    </location>
</feature>
<keyword evidence="4 9" id="KW-0808">Transferase</keyword>
<dbReference type="InterPro" id="IPR004424">
    <property type="entry name" value="IspE"/>
</dbReference>
<dbReference type="NCBIfam" id="TIGR00154">
    <property type="entry name" value="ispE"/>
    <property type="match status" value="1"/>
</dbReference>
<feature type="binding site" evidence="9">
    <location>
        <begin position="103"/>
        <end position="113"/>
    </location>
    <ligand>
        <name>ATP</name>
        <dbReference type="ChEBI" id="CHEBI:30616"/>
    </ligand>
</feature>
<organism evidence="12 13">
    <name type="scientific">Hominilimicola fabiformis</name>
    <dbReference type="NCBI Taxonomy" id="2885356"/>
    <lineage>
        <taxon>Bacteria</taxon>
        <taxon>Bacillati</taxon>
        <taxon>Bacillota</taxon>
        <taxon>Clostridia</taxon>
        <taxon>Eubacteriales</taxon>
        <taxon>Oscillospiraceae</taxon>
        <taxon>Hominilimicola</taxon>
    </lineage>
</organism>
<dbReference type="GO" id="GO:0016114">
    <property type="term" value="P:terpenoid biosynthetic process"/>
    <property type="evidence" value="ECO:0007669"/>
    <property type="project" value="UniProtKB-UniRule"/>
</dbReference>
<dbReference type="Proteomes" id="UP001198242">
    <property type="component" value="Unassembled WGS sequence"/>
</dbReference>
<evidence type="ECO:0000256" key="3">
    <source>
        <dbReference type="ARBA" id="ARBA00017473"/>
    </source>
</evidence>
<feature type="active site" evidence="9">
    <location>
        <position position="20"/>
    </location>
</feature>
<dbReference type="Pfam" id="PF00288">
    <property type="entry name" value="GHMP_kinases_N"/>
    <property type="match status" value="1"/>
</dbReference>
<evidence type="ECO:0000256" key="1">
    <source>
        <dbReference type="ARBA" id="ARBA00009684"/>
    </source>
</evidence>
<feature type="active site" evidence="9">
    <location>
        <position position="145"/>
    </location>
</feature>
<dbReference type="Gene3D" id="3.30.230.10">
    <property type="match status" value="1"/>
</dbReference>
<feature type="domain" description="GHMP kinase N-terminal" evidence="10">
    <location>
        <begin position="75"/>
        <end position="151"/>
    </location>
</feature>
<evidence type="ECO:0000313" key="12">
    <source>
        <dbReference type="EMBL" id="MCC2210600.1"/>
    </source>
</evidence>
<dbReference type="SUPFAM" id="SSF54211">
    <property type="entry name" value="Ribosomal protein S5 domain 2-like"/>
    <property type="match status" value="1"/>
</dbReference>
<dbReference type="InterPro" id="IPR014721">
    <property type="entry name" value="Ribsml_uS5_D2-typ_fold_subgr"/>
</dbReference>
<comment type="similarity">
    <text evidence="1 9">Belongs to the GHMP kinase family. IspE subfamily.</text>
</comment>
<accession>A0AAE3DZJ8</accession>
<evidence type="ECO:0000256" key="6">
    <source>
        <dbReference type="ARBA" id="ARBA00022777"/>
    </source>
</evidence>
<dbReference type="Gene3D" id="3.30.70.890">
    <property type="entry name" value="GHMP kinase, C-terminal domain"/>
    <property type="match status" value="1"/>
</dbReference>
<protein>
    <recommendedName>
        <fullName evidence="3 9">4-diphosphocytidyl-2-C-methyl-D-erythritol kinase</fullName>
        <shortName evidence="9">CMK</shortName>
        <ecNumber evidence="2 9">2.7.1.148</ecNumber>
    </recommendedName>
    <alternativeName>
        <fullName evidence="8 9">4-(cytidine-5'-diphospho)-2-C-methyl-D-erythritol kinase</fullName>
    </alternativeName>
</protein>
<dbReference type="EMBL" id="JAJEQM010000008">
    <property type="protein sequence ID" value="MCC2210600.1"/>
    <property type="molecule type" value="Genomic_DNA"/>
</dbReference>
<dbReference type="GO" id="GO:0005524">
    <property type="term" value="F:ATP binding"/>
    <property type="evidence" value="ECO:0007669"/>
    <property type="project" value="UniProtKB-UniRule"/>
</dbReference>
<comment type="function">
    <text evidence="9">Catalyzes the phosphorylation of the position 2 hydroxy group of 4-diphosphocytidyl-2C-methyl-D-erythritol.</text>
</comment>
<dbReference type="PANTHER" id="PTHR43527">
    <property type="entry name" value="4-DIPHOSPHOCYTIDYL-2-C-METHYL-D-ERYTHRITOL KINASE, CHLOROPLASTIC"/>
    <property type="match status" value="1"/>
</dbReference>
<dbReference type="PANTHER" id="PTHR43527:SF2">
    <property type="entry name" value="4-DIPHOSPHOCYTIDYL-2-C-METHYL-D-ERYTHRITOL KINASE, CHLOROPLASTIC"/>
    <property type="match status" value="1"/>
</dbReference>